<evidence type="ECO:0000259" key="2">
    <source>
        <dbReference type="PROSITE" id="PS50943"/>
    </source>
</evidence>
<dbReference type="InterPro" id="IPR052345">
    <property type="entry name" value="Rad_response_metalloprotease"/>
</dbReference>
<dbReference type="SMART" id="SM00530">
    <property type="entry name" value="HTH_XRE"/>
    <property type="match status" value="1"/>
</dbReference>
<dbReference type="Pfam" id="PF06114">
    <property type="entry name" value="Peptidase_M78"/>
    <property type="match status" value="1"/>
</dbReference>
<name>A0A5C8Z186_9ACTN</name>
<dbReference type="EMBL" id="VKAC01000027">
    <property type="protein sequence ID" value="TXR51267.1"/>
    <property type="molecule type" value="Genomic_DNA"/>
</dbReference>
<dbReference type="AlphaFoldDB" id="A0A5C8Z186"/>
<feature type="domain" description="HTH cro/C1-type" evidence="2">
    <location>
        <begin position="7"/>
        <end position="61"/>
    </location>
</feature>
<sequence length="393" mass="44014">MVSPTMLRWARETIDLTPVAASRKIGVPDSRVDEWESGDARPTVAQLKKAAEVYHRSLAVFYLSEPPEGFDTLRDFRRNPGEQTGTWSPDLHAEYRRAHEQREYLLELHDVEGTVPLDGWRLPNVPEADEALAEVARARLLSLTPLRPPSGRATAREHLNAWIAAVEASGVLVLNTAGGRVKPREMRGFSLYFEQLPVIMLNGADYPRGRLFTLLHEFVHLLLHTEGLCDMVSETRATSPDRALEARCNAVAAAILMPAEAVRKRPQVMARAGRRDAWDYEALAEAAGPFGVSAEAFLRRLVTLGRVDLDHYLGHREGFQRRYEEDEGRKPSNGGNWYHTTARDLGKSFVRQVASAHDRHVIDSYTAARYLGVKVGQIPRLARSARVGEVTDQ</sequence>
<dbReference type="PANTHER" id="PTHR43236:SF2">
    <property type="entry name" value="BLL0069 PROTEIN"/>
    <property type="match status" value="1"/>
</dbReference>
<organism evidence="3 4">
    <name type="scientific">Quadrisphaera setariae</name>
    <dbReference type="NCBI Taxonomy" id="2593304"/>
    <lineage>
        <taxon>Bacteria</taxon>
        <taxon>Bacillati</taxon>
        <taxon>Actinomycetota</taxon>
        <taxon>Actinomycetes</taxon>
        <taxon>Kineosporiales</taxon>
        <taxon>Kineosporiaceae</taxon>
        <taxon>Quadrisphaera</taxon>
    </lineage>
</organism>
<dbReference type="Pfam" id="PF01381">
    <property type="entry name" value="HTH_3"/>
    <property type="match status" value="1"/>
</dbReference>
<proteinExistence type="inferred from homology"/>
<comment type="caution">
    <text evidence="3">The sequence shown here is derived from an EMBL/GenBank/DDBJ whole genome shotgun (WGS) entry which is preliminary data.</text>
</comment>
<accession>A0A5C8Z186</accession>
<dbReference type="InterPro" id="IPR010359">
    <property type="entry name" value="IrrE_HExxH"/>
</dbReference>
<dbReference type="OrthoDB" id="9796786at2"/>
<dbReference type="InterPro" id="IPR001387">
    <property type="entry name" value="Cro/C1-type_HTH"/>
</dbReference>
<gene>
    <name evidence="3" type="ORF">FMM08_22710</name>
</gene>
<dbReference type="SUPFAM" id="SSF47413">
    <property type="entry name" value="lambda repressor-like DNA-binding domains"/>
    <property type="match status" value="1"/>
</dbReference>
<dbReference type="RefSeq" id="WP_147928638.1">
    <property type="nucleotide sequence ID" value="NZ_VKAC01000027.1"/>
</dbReference>
<evidence type="ECO:0000313" key="4">
    <source>
        <dbReference type="Proteomes" id="UP000321234"/>
    </source>
</evidence>
<protein>
    <submittedName>
        <fullName evidence="3">ImmA/IrrE family metallo-endopeptidase</fullName>
    </submittedName>
</protein>
<evidence type="ECO:0000256" key="1">
    <source>
        <dbReference type="ARBA" id="ARBA00007227"/>
    </source>
</evidence>
<comment type="similarity">
    <text evidence="1">Belongs to the short-chain fatty acyl-CoA assimilation regulator (ScfR) family.</text>
</comment>
<dbReference type="CDD" id="cd00093">
    <property type="entry name" value="HTH_XRE"/>
    <property type="match status" value="1"/>
</dbReference>
<dbReference type="Proteomes" id="UP000321234">
    <property type="component" value="Unassembled WGS sequence"/>
</dbReference>
<keyword evidence="4" id="KW-1185">Reference proteome</keyword>
<dbReference type="InterPro" id="IPR010982">
    <property type="entry name" value="Lambda_DNA-bd_dom_sf"/>
</dbReference>
<dbReference type="PROSITE" id="PS50943">
    <property type="entry name" value="HTH_CROC1"/>
    <property type="match status" value="1"/>
</dbReference>
<reference evidence="3 4" key="1">
    <citation type="submission" date="2019-07" db="EMBL/GenBank/DDBJ databases">
        <title>Quadrisphaera sp. strain DD2A genome sequencing and assembly.</title>
        <authorList>
            <person name="Kim I."/>
        </authorList>
    </citation>
    <scope>NUCLEOTIDE SEQUENCE [LARGE SCALE GENOMIC DNA]</scope>
    <source>
        <strain evidence="3 4">DD2A</strain>
    </source>
</reference>
<dbReference type="Gene3D" id="1.10.260.40">
    <property type="entry name" value="lambda repressor-like DNA-binding domains"/>
    <property type="match status" value="1"/>
</dbReference>
<dbReference type="PANTHER" id="PTHR43236">
    <property type="entry name" value="ANTITOXIN HIGA1"/>
    <property type="match status" value="1"/>
</dbReference>
<dbReference type="Gene3D" id="1.10.10.2910">
    <property type="match status" value="1"/>
</dbReference>
<evidence type="ECO:0000313" key="3">
    <source>
        <dbReference type="EMBL" id="TXR51267.1"/>
    </source>
</evidence>
<dbReference type="GO" id="GO:0003677">
    <property type="term" value="F:DNA binding"/>
    <property type="evidence" value="ECO:0007669"/>
    <property type="project" value="InterPro"/>
</dbReference>